<sequence>MLHAFTANMSTRLKPLPLVSHEAAHSHRRYVRSLICPTQKNSRSIYTTGGSGSSIDRRIGFAQLASGHPDDPVDVIIGDFMSEGNMTTLAAKRATGGESQTSYEQTFVNALKLGLDDIARNGIKVVVNAGGTDTERLHKVIVDLVKKRGLALQVAWISGDEVLPVLLERSRANPEAFINKHTGEMLASWPHTPIYAQCYLGGFGIAAALKHGADIVVCGRVADASPIIGAAAWWHGWDHSHLQELACSLVAGHLIECSTYVTGGNFTGFKKLEKGGRWLNLGYPVAEIGSAGEVVITKRKGTGGVVSVGTCTSQLLYEIQGPWYFNSDVTAILDNIAFTQIAKNRVSVSGIQAAPPPATTKVGITAHGGFHAETYYYIVGLDAEDKARMFEQQARSLFADPSVGSLDNFTLLDFQLLGVPAKNPRSQTAATATLRIVAQAKRAEHLGMQKFMRPLMDLIMGAYPGGTVHMDTRMGLPRPIHEYFVTLLDQRDVKHQVHLPNGSVVDIPPPPKTQVFPAQQPSTPLFVSSAPVGAKKIALDIDFRPTLRAPLGAVVHARSGDKGSDANVGFFVEDRDQYKWMRKLLSVDKIIELLGDDYNGQAIDRFELPNILAVHFLLHDHLDRGVSCTSSVDFLGKNIAEYLRAKEVDIPRRFLLGRNVLGKL</sequence>
<organism evidence="3 4">
    <name type="scientific">Mycena chlorophos</name>
    <name type="common">Agaric fungus</name>
    <name type="synonym">Agaricus chlorophos</name>
    <dbReference type="NCBI Taxonomy" id="658473"/>
    <lineage>
        <taxon>Eukaryota</taxon>
        <taxon>Fungi</taxon>
        <taxon>Dikarya</taxon>
        <taxon>Basidiomycota</taxon>
        <taxon>Agaricomycotina</taxon>
        <taxon>Agaricomycetes</taxon>
        <taxon>Agaricomycetidae</taxon>
        <taxon>Agaricales</taxon>
        <taxon>Marasmiineae</taxon>
        <taxon>Mycenaceae</taxon>
        <taxon>Mycena</taxon>
    </lineage>
</organism>
<gene>
    <name evidence="3" type="ORF">MCHLO_11566</name>
</gene>
<dbReference type="Proteomes" id="UP000815677">
    <property type="component" value="Unassembled WGS sequence"/>
</dbReference>
<evidence type="ECO:0000313" key="3">
    <source>
        <dbReference type="EMBL" id="GAT54737.1"/>
    </source>
</evidence>
<dbReference type="Pfam" id="PF07287">
    <property type="entry name" value="AtuA"/>
    <property type="match status" value="1"/>
</dbReference>
<evidence type="ECO:0000259" key="2">
    <source>
        <dbReference type="Pfam" id="PF23544"/>
    </source>
</evidence>
<proteinExistence type="predicted"/>
<reference evidence="3" key="1">
    <citation type="submission" date="2014-09" db="EMBL/GenBank/DDBJ databases">
        <title>Genome sequence of the luminous mushroom Mycena chlorophos for searching fungal bioluminescence genes.</title>
        <authorList>
            <person name="Tanaka Y."/>
            <person name="Kasuga D."/>
            <person name="Oba Y."/>
            <person name="Hase S."/>
            <person name="Sato K."/>
            <person name="Oba Y."/>
            <person name="Sakakibara Y."/>
        </authorList>
    </citation>
    <scope>NUCLEOTIDE SEQUENCE</scope>
</reference>
<accession>A0ABQ0LUI3</accession>
<keyword evidence="4" id="KW-1185">Reference proteome</keyword>
<dbReference type="PANTHER" id="PTHR47585">
    <property type="match status" value="1"/>
</dbReference>
<dbReference type="InterPro" id="IPR010839">
    <property type="entry name" value="AtuA_N"/>
</dbReference>
<protein>
    <recommendedName>
        <fullName evidence="5">DUF1446-domain-containing protein</fullName>
    </recommendedName>
</protein>
<feature type="domain" description="AtuA-like ferredoxin-fold" evidence="2">
    <location>
        <begin position="550"/>
        <end position="648"/>
    </location>
</feature>
<feature type="domain" description="Acyclic terpene utilisation N-terminal" evidence="1">
    <location>
        <begin position="49"/>
        <end position="499"/>
    </location>
</feature>
<dbReference type="InterPro" id="IPR056362">
    <property type="entry name" value="AtuA-like_ferredoxin_dom"/>
</dbReference>
<dbReference type="PANTHER" id="PTHR47585:SF2">
    <property type="entry name" value="DUF1446 DOMAIN PROTEIN (AFU_ORTHOLOGUE AFUA_6G11420)"/>
    <property type="match status" value="1"/>
</dbReference>
<evidence type="ECO:0008006" key="5">
    <source>
        <dbReference type="Google" id="ProtNLM"/>
    </source>
</evidence>
<dbReference type="Pfam" id="PF23544">
    <property type="entry name" value="AtuA_ferredoxin"/>
    <property type="match status" value="1"/>
</dbReference>
<evidence type="ECO:0000313" key="4">
    <source>
        <dbReference type="Proteomes" id="UP000815677"/>
    </source>
</evidence>
<evidence type="ECO:0000259" key="1">
    <source>
        <dbReference type="Pfam" id="PF07287"/>
    </source>
</evidence>
<dbReference type="EMBL" id="DF848761">
    <property type="protein sequence ID" value="GAT54737.1"/>
    <property type="molecule type" value="Genomic_DNA"/>
</dbReference>
<name>A0ABQ0LUI3_MYCCL</name>